<protein>
    <submittedName>
        <fullName evidence="1">Uncharacterized protein</fullName>
    </submittedName>
</protein>
<comment type="caution">
    <text evidence="1">The sequence shown here is derived from an EMBL/GenBank/DDBJ whole genome shotgun (WGS) entry which is preliminary data.</text>
</comment>
<dbReference type="Proteomes" id="UP001341840">
    <property type="component" value="Unassembled WGS sequence"/>
</dbReference>
<reference evidence="1 2" key="1">
    <citation type="journal article" date="2023" name="Plants (Basel)">
        <title>Bridging the Gap: Combining Genomics and Transcriptomics Approaches to Understand Stylosanthes scabra, an Orphan Legume from the Brazilian Caatinga.</title>
        <authorList>
            <person name="Ferreira-Neto J.R.C."/>
            <person name="da Silva M.D."/>
            <person name="Binneck E."/>
            <person name="de Melo N.F."/>
            <person name="da Silva R.H."/>
            <person name="de Melo A.L.T.M."/>
            <person name="Pandolfi V."/>
            <person name="Bustamante F.O."/>
            <person name="Brasileiro-Vidal A.C."/>
            <person name="Benko-Iseppon A.M."/>
        </authorList>
    </citation>
    <scope>NUCLEOTIDE SEQUENCE [LARGE SCALE GENOMIC DNA]</scope>
    <source>
        <tissue evidence="1">Leaves</tissue>
    </source>
</reference>
<organism evidence="1 2">
    <name type="scientific">Stylosanthes scabra</name>
    <dbReference type="NCBI Taxonomy" id="79078"/>
    <lineage>
        <taxon>Eukaryota</taxon>
        <taxon>Viridiplantae</taxon>
        <taxon>Streptophyta</taxon>
        <taxon>Embryophyta</taxon>
        <taxon>Tracheophyta</taxon>
        <taxon>Spermatophyta</taxon>
        <taxon>Magnoliopsida</taxon>
        <taxon>eudicotyledons</taxon>
        <taxon>Gunneridae</taxon>
        <taxon>Pentapetalae</taxon>
        <taxon>rosids</taxon>
        <taxon>fabids</taxon>
        <taxon>Fabales</taxon>
        <taxon>Fabaceae</taxon>
        <taxon>Papilionoideae</taxon>
        <taxon>50 kb inversion clade</taxon>
        <taxon>dalbergioids sensu lato</taxon>
        <taxon>Dalbergieae</taxon>
        <taxon>Pterocarpus clade</taxon>
        <taxon>Stylosanthes</taxon>
    </lineage>
</organism>
<name>A0ABU6XG11_9FABA</name>
<accession>A0ABU6XG11</accession>
<dbReference type="EMBL" id="JASCZI010211775">
    <property type="protein sequence ID" value="MED6196602.1"/>
    <property type="molecule type" value="Genomic_DNA"/>
</dbReference>
<evidence type="ECO:0000313" key="1">
    <source>
        <dbReference type="EMBL" id="MED6196602.1"/>
    </source>
</evidence>
<gene>
    <name evidence="1" type="ORF">PIB30_049062</name>
</gene>
<keyword evidence="2" id="KW-1185">Reference proteome</keyword>
<proteinExistence type="predicted"/>
<evidence type="ECO:0000313" key="2">
    <source>
        <dbReference type="Proteomes" id="UP001341840"/>
    </source>
</evidence>
<sequence>MGLTSSSSSLCSSFLSYSSACFITTPPPPFASSPSDELIAPNRASIGPVTRLHAPPRGGCIRHLQLILQKFQTPFDLCPSTPQVDPRHPSVWPLNTLQQPSDRCSSTHQILPRRRSPFLLQELQ</sequence>